<feature type="domain" description="F-box" evidence="2">
    <location>
        <begin position="6"/>
        <end position="38"/>
    </location>
</feature>
<dbReference type="CDD" id="cd09917">
    <property type="entry name" value="F-box_SF"/>
    <property type="match status" value="1"/>
</dbReference>
<dbReference type="EMBL" id="JAAAUQ010001426">
    <property type="protein sequence ID" value="KAF9138954.1"/>
    <property type="molecule type" value="Genomic_DNA"/>
</dbReference>
<keyword evidence="4" id="KW-1185">Reference proteome</keyword>
<dbReference type="InterPro" id="IPR032675">
    <property type="entry name" value="LRR_dom_sf"/>
</dbReference>
<dbReference type="Proteomes" id="UP000748756">
    <property type="component" value="Unassembled WGS sequence"/>
</dbReference>
<accession>A0A9P5V6F8</accession>
<dbReference type="InterPro" id="IPR036047">
    <property type="entry name" value="F-box-like_dom_sf"/>
</dbReference>
<evidence type="ECO:0000313" key="3">
    <source>
        <dbReference type="EMBL" id="KAF9138954.1"/>
    </source>
</evidence>
<dbReference type="OrthoDB" id="2339388at2759"/>
<evidence type="ECO:0000259" key="2">
    <source>
        <dbReference type="Pfam" id="PF12937"/>
    </source>
</evidence>
<evidence type="ECO:0000256" key="1">
    <source>
        <dbReference type="SAM" id="MobiDB-lite"/>
    </source>
</evidence>
<sequence length="749" mass="84491">MSAPRQIPPEIFTLIFDNLSHEDLYQCLFVSRLWHDQAQAHVCSDVTLDTTKTQQHNRSLVSALKVRKHLLRKVTWRSRRHDRSDALEDDLLDIILDYGPVIAPVAAIAITDAATDTVTPAADSSDSQSNNNTDKRGRDHPSRSLSRSFSRLASAFWSRPTKTPAAAATIATTATTTTIATTIADATAAAEVDPTSDVSTTTWPIGPGPNRPVLQHFTFTEDYLTGTLLEMILFNLMPTTLTTLEIYIKHAEPEQSYEVDMEKILETYPYLKDLCLDGLVFRYTPMRRLMNSTVSSASVSASVSVKMGYTKELEVVVVQQHRLETFTFGPNLLSREGSDAFLFLRRLGNLKKIRIRSTTIYAECAPKSRPWDFGRALKEYCPKLESIDIDGPVVFWLFDFPILPYDQLPHITSMVQENPAYLSEVPAELAQLLKEKRLKLQLLDQEQKELLESKTAAPFFPMLKKLVLDGDHSLSVQDLFSLGVQARFLTHLEILRPPTRHTEPWEVYNKDDKNVDSAPTTALLSAAGPGAIRMIELQRLQLRRPFHSADVMLFLQLCSSLKFLSLTGCSVTFESLVEGYTAASSSFDSTSTGGGVGAPYIRSWACEDTLETLKIGLDVPCDLPKEHHAALWRYLSRFKKLRHLSLVPTLKPRWVLIPTIDYGIEGLFYEGGMSETLEKLEMVTTWWDAAVGKEMVLWLAKSCPRLKDLELEYHFLFSDFTTMDVRHRAFLEDEEVKRCSIQNIGVLSW</sequence>
<name>A0A9P5V6F8_9FUNG</name>
<organism evidence="3 4">
    <name type="scientific">Linnemannia schmuckeri</name>
    <dbReference type="NCBI Taxonomy" id="64567"/>
    <lineage>
        <taxon>Eukaryota</taxon>
        <taxon>Fungi</taxon>
        <taxon>Fungi incertae sedis</taxon>
        <taxon>Mucoromycota</taxon>
        <taxon>Mortierellomycotina</taxon>
        <taxon>Mortierellomycetes</taxon>
        <taxon>Mortierellales</taxon>
        <taxon>Mortierellaceae</taxon>
        <taxon>Linnemannia</taxon>
    </lineage>
</organism>
<feature type="compositionally biased region" description="Low complexity" evidence="1">
    <location>
        <begin position="119"/>
        <end position="132"/>
    </location>
</feature>
<dbReference type="Pfam" id="PF12937">
    <property type="entry name" value="F-box-like"/>
    <property type="match status" value="1"/>
</dbReference>
<protein>
    <recommendedName>
        <fullName evidence="2">F-box domain-containing protein</fullName>
    </recommendedName>
</protein>
<dbReference type="SUPFAM" id="SSF81383">
    <property type="entry name" value="F-box domain"/>
    <property type="match status" value="1"/>
</dbReference>
<feature type="region of interest" description="Disordered" evidence="1">
    <location>
        <begin position="119"/>
        <end position="146"/>
    </location>
</feature>
<dbReference type="AlphaFoldDB" id="A0A9P5V6F8"/>
<reference evidence="3" key="1">
    <citation type="journal article" date="2020" name="Fungal Divers.">
        <title>Resolving the Mortierellaceae phylogeny through synthesis of multi-gene phylogenetics and phylogenomics.</title>
        <authorList>
            <person name="Vandepol N."/>
            <person name="Liber J."/>
            <person name="Desiro A."/>
            <person name="Na H."/>
            <person name="Kennedy M."/>
            <person name="Barry K."/>
            <person name="Grigoriev I.V."/>
            <person name="Miller A.N."/>
            <person name="O'Donnell K."/>
            <person name="Stajich J.E."/>
            <person name="Bonito G."/>
        </authorList>
    </citation>
    <scope>NUCLEOTIDE SEQUENCE</scope>
    <source>
        <strain evidence="3">NRRL 6426</strain>
    </source>
</reference>
<dbReference type="Gene3D" id="3.80.10.10">
    <property type="entry name" value="Ribonuclease Inhibitor"/>
    <property type="match status" value="1"/>
</dbReference>
<feature type="compositionally biased region" description="Basic and acidic residues" evidence="1">
    <location>
        <begin position="133"/>
        <end position="142"/>
    </location>
</feature>
<evidence type="ECO:0000313" key="4">
    <source>
        <dbReference type="Proteomes" id="UP000748756"/>
    </source>
</evidence>
<dbReference type="SUPFAM" id="SSF52047">
    <property type="entry name" value="RNI-like"/>
    <property type="match status" value="1"/>
</dbReference>
<dbReference type="InterPro" id="IPR001810">
    <property type="entry name" value="F-box_dom"/>
</dbReference>
<proteinExistence type="predicted"/>
<comment type="caution">
    <text evidence="3">The sequence shown here is derived from an EMBL/GenBank/DDBJ whole genome shotgun (WGS) entry which is preliminary data.</text>
</comment>
<gene>
    <name evidence="3" type="ORF">BG015_002203</name>
</gene>